<keyword evidence="10" id="KW-0413">Isomerase</keyword>
<feature type="domain" description="Glucose-methanol-choline oxidoreductase N-terminal" evidence="17">
    <location>
        <begin position="67"/>
        <end position="308"/>
    </location>
</feature>
<dbReference type="Pfam" id="PF05199">
    <property type="entry name" value="GMC_oxred_C"/>
    <property type="match status" value="1"/>
</dbReference>
<dbReference type="Gene3D" id="3.50.50.60">
    <property type="entry name" value="FAD/NAD(P)-binding domain"/>
    <property type="match status" value="3"/>
</dbReference>
<feature type="region of interest" description="Disordered" evidence="16">
    <location>
        <begin position="807"/>
        <end position="851"/>
    </location>
</feature>
<evidence type="ECO:0000259" key="18">
    <source>
        <dbReference type="Pfam" id="PF00890"/>
    </source>
</evidence>
<evidence type="ECO:0000256" key="2">
    <source>
        <dbReference type="ARBA" id="ARBA00010790"/>
    </source>
</evidence>
<evidence type="ECO:0000259" key="19">
    <source>
        <dbReference type="Pfam" id="PF05199"/>
    </source>
</evidence>
<dbReference type="Pfam" id="PF00732">
    <property type="entry name" value="GMC_oxred_N"/>
    <property type="match status" value="1"/>
</dbReference>
<evidence type="ECO:0000256" key="15">
    <source>
        <dbReference type="ARBA" id="ARBA00049778"/>
    </source>
</evidence>
<keyword evidence="8" id="KW-1207">Sterol metabolism</keyword>
<keyword evidence="6" id="KW-0560">Oxidoreductase</keyword>
<dbReference type="Proteomes" id="UP000774617">
    <property type="component" value="Unassembled WGS sequence"/>
</dbReference>
<dbReference type="PANTHER" id="PTHR47470">
    <property type="entry name" value="CHOLESTEROL OXIDASE"/>
    <property type="match status" value="1"/>
</dbReference>
<dbReference type="EC" id="1.1.3.6" evidence="13"/>
<keyword evidence="9" id="KW-0753">Steroid metabolism</keyword>
<organism evidence="20 21">
    <name type="scientific">Macrophomina phaseolina</name>
    <dbReference type="NCBI Taxonomy" id="35725"/>
    <lineage>
        <taxon>Eukaryota</taxon>
        <taxon>Fungi</taxon>
        <taxon>Dikarya</taxon>
        <taxon>Ascomycota</taxon>
        <taxon>Pezizomycotina</taxon>
        <taxon>Dothideomycetes</taxon>
        <taxon>Dothideomycetes incertae sedis</taxon>
        <taxon>Botryosphaeriales</taxon>
        <taxon>Botryosphaeriaceae</taxon>
        <taxon>Macrophomina</taxon>
    </lineage>
</organism>
<keyword evidence="4" id="KW-0285">Flavoprotein</keyword>
<dbReference type="Gene3D" id="3.40.50.1820">
    <property type="entry name" value="alpha/beta hydrolase"/>
    <property type="match status" value="1"/>
</dbReference>
<evidence type="ECO:0000259" key="17">
    <source>
        <dbReference type="Pfam" id="PF00732"/>
    </source>
</evidence>
<keyword evidence="3" id="KW-0153">Cholesterol metabolism</keyword>
<keyword evidence="7" id="KW-0443">Lipid metabolism</keyword>
<dbReference type="InterPro" id="IPR000172">
    <property type="entry name" value="GMC_OxRdtase_N"/>
</dbReference>
<keyword evidence="21" id="KW-1185">Reference proteome</keyword>
<protein>
    <recommendedName>
        <fullName evidence="14">Cholesterol oxidase</fullName>
        <ecNumber evidence="13">1.1.3.6</ecNumber>
        <ecNumber evidence="11">5.3.3.1</ecNumber>
    </recommendedName>
    <alternativeName>
        <fullName evidence="15">Cholesterol isomerase</fullName>
    </alternativeName>
</protein>
<dbReference type="InterPro" id="IPR029058">
    <property type="entry name" value="AB_hydrolase_fold"/>
</dbReference>
<evidence type="ECO:0000256" key="4">
    <source>
        <dbReference type="ARBA" id="ARBA00022630"/>
    </source>
</evidence>
<reference evidence="20 21" key="1">
    <citation type="journal article" date="2021" name="Nat. Commun.">
        <title>Genetic determinants of endophytism in the Arabidopsis root mycobiome.</title>
        <authorList>
            <person name="Mesny F."/>
            <person name="Miyauchi S."/>
            <person name="Thiergart T."/>
            <person name="Pickel B."/>
            <person name="Atanasova L."/>
            <person name="Karlsson M."/>
            <person name="Huettel B."/>
            <person name="Barry K.W."/>
            <person name="Haridas S."/>
            <person name="Chen C."/>
            <person name="Bauer D."/>
            <person name="Andreopoulos W."/>
            <person name="Pangilinan J."/>
            <person name="LaButti K."/>
            <person name="Riley R."/>
            <person name="Lipzen A."/>
            <person name="Clum A."/>
            <person name="Drula E."/>
            <person name="Henrissat B."/>
            <person name="Kohler A."/>
            <person name="Grigoriev I.V."/>
            <person name="Martin F.M."/>
            <person name="Hacquard S."/>
        </authorList>
    </citation>
    <scope>NUCLEOTIDE SEQUENCE [LARGE SCALE GENOMIC DNA]</scope>
    <source>
        <strain evidence="20 21">MPI-SDFR-AT-0080</strain>
    </source>
</reference>
<dbReference type="InterPro" id="IPR007867">
    <property type="entry name" value="GMC_OxRtase_C"/>
</dbReference>
<evidence type="ECO:0000256" key="6">
    <source>
        <dbReference type="ARBA" id="ARBA00023002"/>
    </source>
</evidence>
<evidence type="ECO:0000256" key="16">
    <source>
        <dbReference type="SAM" id="MobiDB-lite"/>
    </source>
</evidence>
<dbReference type="InterPro" id="IPR052542">
    <property type="entry name" value="Cholesterol_Oxidase"/>
</dbReference>
<name>A0ABQ8GRI2_9PEZI</name>
<dbReference type="EMBL" id="JAGTJR010000002">
    <property type="protein sequence ID" value="KAH7063101.1"/>
    <property type="molecule type" value="Genomic_DNA"/>
</dbReference>
<accession>A0ABQ8GRI2</accession>
<comment type="cofactor">
    <cofactor evidence="1">
        <name>FAD</name>
        <dbReference type="ChEBI" id="CHEBI:57692"/>
    </cofactor>
</comment>
<proteinExistence type="inferred from homology"/>
<evidence type="ECO:0000256" key="1">
    <source>
        <dbReference type="ARBA" id="ARBA00001974"/>
    </source>
</evidence>
<feature type="domain" description="Glucose-methanol-choline oxidoreductase C-terminal" evidence="19">
    <location>
        <begin position="488"/>
        <end position="554"/>
    </location>
</feature>
<evidence type="ECO:0000256" key="13">
    <source>
        <dbReference type="ARBA" id="ARBA00049723"/>
    </source>
</evidence>
<comment type="pathway">
    <text evidence="12">Steroid metabolism; cholesterol degradation.</text>
</comment>
<comment type="caution">
    <text evidence="20">The sequence shown here is derived from an EMBL/GenBank/DDBJ whole genome shotgun (WGS) entry which is preliminary data.</text>
</comment>
<dbReference type="InterPro" id="IPR036188">
    <property type="entry name" value="FAD/NAD-bd_sf"/>
</dbReference>
<evidence type="ECO:0000256" key="10">
    <source>
        <dbReference type="ARBA" id="ARBA00023235"/>
    </source>
</evidence>
<feature type="domain" description="FAD-dependent oxidoreductase 2 FAD-binding" evidence="18">
    <location>
        <begin position="6"/>
        <end position="38"/>
    </location>
</feature>
<dbReference type="EC" id="5.3.3.1" evidence="11"/>
<evidence type="ECO:0000256" key="3">
    <source>
        <dbReference type="ARBA" id="ARBA00022548"/>
    </source>
</evidence>
<gene>
    <name evidence="20" type="ORF">B0J12DRAFT_758188</name>
</gene>
<evidence type="ECO:0000256" key="5">
    <source>
        <dbReference type="ARBA" id="ARBA00022827"/>
    </source>
</evidence>
<dbReference type="InterPro" id="IPR003953">
    <property type="entry name" value="FAD-dep_OxRdtase_2_FAD-bd"/>
</dbReference>
<feature type="compositionally biased region" description="Low complexity" evidence="16">
    <location>
        <begin position="820"/>
        <end position="851"/>
    </location>
</feature>
<evidence type="ECO:0000256" key="7">
    <source>
        <dbReference type="ARBA" id="ARBA00023098"/>
    </source>
</evidence>
<evidence type="ECO:0000256" key="11">
    <source>
        <dbReference type="ARBA" id="ARBA00038856"/>
    </source>
</evidence>
<dbReference type="SUPFAM" id="SSF53474">
    <property type="entry name" value="alpha/beta-Hydrolases"/>
    <property type="match status" value="1"/>
</dbReference>
<evidence type="ECO:0000313" key="21">
    <source>
        <dbReference type="Proteomes" id="UP000774617"/>
    </source>
</evidence>
<evidence type="ECO:0000256" key="9">
    <source>
        <dbReference type="ARBA" id="ARBA00023221"/>
    </source>
</evidence>
<keyword evidence="5" id="KW-0274">FAD</keyword>
<evidence type="ECO:0000313" key="20">
    <source>
        <dbReference type="EMBL" id="KAH7063101.1"/>
    </source>
</evidence>
<dbReference type="Pfam" id="PF00890">
    <property type="entry name" value="FAD_binding_2"/>
    <property type="match status" value="1"/>
</dbReference>
<evidence type="ECO:0000256" key="8">
    <source>
        <dbReference type="ARBA" id="ARBA00023166"/>
    </source>
</evidence>
<evidence type="ECO:0000256" key="12">
    <source>
        <dbReference type="ARBA" id="ARBA00049645"/>
    </source>
</evidence>
<comment type="similarity">
    <text evidence="2">Belongs to the GMC oxidoreductase family.</text>
</comment>
<evidence type="ECO:0000256" key="14">
    <source>
        <dbReference type="ARBA" id="ARBA00049744"/>
    </source>
</evidence>
<dbReference type="SUPFAM" id="SSF51905">
    <property type="entry name" value="FAD/NAD(P)-binding domain"/>
    <property type="match status" value="1"/>
</dbReference>
<dbReference type="PANTHER" id="PTHR47470:SF1">
    <property type="entry name" value="FAD-DEPENDENT OXIDOREDUCTASE 2 FAD BINDING DOMAIN-CONTAINING PROTEIN"/>
    <property type="match status" value="1"/>
</dbReference>
<sequence length="1221" mass="132407">MRPEYDVVVIGSGYGGGVAASRMARAGESVAVLEMGKEKWPGEYPSTLSEVLPELHISGHAGRAMGVFKSFAGSNPTGMYNLVLGDGQNAFVGKGLGGTSIINANVFLECDKRTLALNAWPLEIRNNPAVLDLYYARAAEMLQPTPYPDHYLPPKKLLVLEKQAEALGQKQNFYRVPQTTFFHDGVNNAGVEMKASTCTGQDSAGLNDGSKNSVLVNYISDAWNWGAEIFCECEVRYISKDPRGGYIIYYAWHGVGREKFEHVFHENLMWVRAKELCFLGAGSLGTTEILLRSRAHGLQMSPMIGQKLSGNGDILSFGYDTNEVVNGIGRANPLAHDPTGPTITGIIDNRDAVTSPNVLDAYVIQEGAIPEALAPLIQSMLELLPEQHRSQHLKARDQLHHLMSRAEARFLGPYSNGGSVSRTQTYLVMSHDSNEAVLTLENNKPRLQFLGVGRTEHVRRLNEVLAKATHTIGGTLINSPFHAVLNQQEQITVHPLGGAVMSSDGTGRSGATDHLGQVFCGEGPEVHHGLTCVDGAVIPTSLGANPLATITALAERAIDLITEKKRLRIDRTKNDRLDLFGKPAVSGSLPSDLVEAQRVLRMAAGTGGVQFTEIMDGYMHIGNAIDDFTIAERAAKASSSVGSLYLSVSAGSTKSGRHLGDPGAVASGTFSCRALSKEPLLARGKVYFFSADESISDGTNLAYHLTLRTTDGSTYHLHGKKNINSSIGLSITSTWKATTTLHTTLTHSDGSLAGKGILRISLRNFTSELKTFSALPTGNLLNRTTTLANFVSDFAQHTAPYTLGPFRPLQPSANDHYHEPATPSSITTTKTPAATSTSKPPKRPPTITTTVTASDGVSSTLRTWYPTTTTRNHNNPPPTILMIPGASVTHAIFALPTVRTNAIDHFTSRGHTVHVLSHRFSATHVCAAGGTAWEARLDVLAALQHLRGGGDKEHEHENEGAKERQKVYVIAHCMGAVALAMGLLDGSVPARWLRGVACTQVFAHLVFGRWNSVKAGREGLPRLYESVAGSRWFPMHAADEHGAGGGRVQKAIDQLLRFYPVGGAEELCASRVCHRFSLAFGRCWVHANLNRETHDALGEVVGGVHMRMLGQTMRMGRVGRVLDGEGRDCVVSEEGWERLRGLPILFVSGGSNVVFDPESTFVTYDLLRRRFGPELYRRRVVEGYGHLDTWMGKHAARDVFPIISEHVEWCDAHGREKGPVV</sequence>